<dbReference type="AlphaFoldDB" id="A0A2U8FC36"/>
<dbReference type="InterPro" id="IPR003834">
    <property type="entry name" value="Cyt_c_assmbl_TM_dom"/>
</dbReference>
<feature type="transmembrane region" description="Helical" evidence="7">
    <location>
        <begin position="183"/>
        <end position="207"/>
    </location>
</feature>
<gene>
    <name evidence="9" type="ORF">CDV25_00750</name>
</gene>
<evidence type="ECO:0000313" key="10">
    <source>
        <dbReference type="Proteomes" id="UP000244890"/>
    </source>
</evidence>
<comment type="similarity">
    <text evidence="2">Belongs to the DsbD family.</text>
</comment>
<dbReference type="Proteomes" id="UP000244890">
    <property type="component" value="Chromosome"/>
</dbReference>
<evidence type="ECO:0000256" key="6">
    <source>
        <dbReference type="ARBA" id="ARBA00023136"/>
    </source>
</evidence>
<sequence>MEESLLVFFDKAPLIISFLAGILTFVSPCILPLVPIYLSYISKRSLEELKDNGGLSFKARLGIFKSAVFFVCGMGVVFILLGAVAARILSGGILLSPYVGYVTGGILILFGLHTARIIQIPFLNYQKTFLQKETKILFFKDFFAPFLLGVSFSLGWTPCVGPILAGIISLASLETNAGMTLMAVYTLGLSIPFLLSAVLLGYIFGYFNKIKAYFKWIEWACGGLLILIGILVASGQMAFISAYLIEHLK</sequence>
<dbReference type="OrthoDB" id="9803065at2"/>
<evidence type="ECO:0000259" key="8">
    <source>
        <dbReference type="Pfam" id="PF02683"/>
    </source>
</evidence>
<dbReference type="RefSeq" id="WP_108910348.1">
    <property type="nucleotide sequence ID" value="NZ_CP021886.1"/>
</dbReference>
<feature type="transmembrane region" description="Helical" evidence="7">
    <location>
        <begin position="61"/>
        <end position="86"/>
    </location>
</feature>
<keyword evidence="4" id="KW-0201">Cytochrome c-type biogenesis</keyword>
<evidence type="ECO:0000256" key="7">
    <source>
        <dbReference type="SAM" id="Phobius"/>
    </source>
</evidence>
<feature type="transmembrane region" description="Helical" evidence="7">
    <location>
        <begin position="12"/>
        <end position="40"/>
    </location>
</feature>
<evidence type="ECO:0000256" key="2">
    <source>
        <dbReference type="ARBA" id="ARBA00006143"/>
    </source>
</evidence>
<evidence type="ECO:0000256" key="4">
    <source>
        <dbReference type="ARBA" id="ARBA00022748"/>
    </source>
</evidence>
<reference evidence="9 10" key="1">
    <citation type="submission" date="2017-06" db="EMBL/GenBank/DDBJ databases">
        <title>Complete genome of Helicobacter apodemus.</title>
        <authorList>
            <person name="Cho S."/>
        </authorList>
    </citation>
    <scope>NUCLEOTIDE SEQUENCE [LARGE SCALE GENOMIC DNA]</scope>
    <source>
        <strain evidence="10">SNUVETPUB-15-01</strain>
    </source>
</reference>
<evidence type="ECO:0000256" key="5">
    <source>
        <dbReference type="ARBA" id="ARBA00022989"/>
    </source>
</evidence>
<protein>
    <submittedName>
        <fullName evidence="9">Cytochrome C biogenesis protein</fullName>
    </submittedName>
</protein>
<organism evidence="9 10">
    <name type="scientific">Helicobacter apodemus</name>
    <dbReference type="NCBI Taxonomy" id="135569"/>
    <lineage>
        <taxon>Bacteria</taxon>
        <taxon>Pseudomonadati</taxon>
        <taxon>Campylobacterota</taxon>
        <taxon>Epsilonproteobacteria</taxon>
        <taxon>Campylobacterales</taxon>
        <taxon>Helicobacteraceae</taxon>
        <taxon>Helicobacter</taxon>
    </lineage>
</organism>
<feature type="transmembrane region" description="Helical" evidence="7">
    <location>
        <begin position="219"/>
        <end position="245"/>
    </location>
</feature>
<dbReference type="KEGG" id="had:CDV25_00750"/>
<keyword evidence="6 7" id="KW-0472">Membrane</keyword>
<evidence type="ECO:0000256" key="1">
    <source>
        <dbReference type="ARBA" id="ARBA00004141"/>
    </source>
</evidence>
<evidence type="ECO:0000256" key="3">
    <source>
        <dbReference type="ARBA" id="ARBA00022692"/>
    </source>
</evidence>
<proteinExistence type="inferred from homology"/>
<dbReference type="Pfam" id="PF02683">
    <property type="entry name" value="DsbD_TM"/>
    <property type="match status" value="1"/>
</dbReference>
<dbReference type="PANTHER" id="PTHR31272:SF4">
    <property type="entry name" value="CYTOCHROME C-TYPE BIOGENESIS PROTEIN HI_1454-RELATED"/>
    <property type="match status" value="1"/>
</dbReference>
<keyword evidence="3 7" id="KW-0812">Transmembrane</keyword>
<name>A0A2U8FC36_9HELI</name>
<dbReference type="GO" id="GO:0016020">
    <property type="term" value="C:membrane"/>
    <property type="evidence" value="ECO:0007669"/>
    <property type="project" value="UniProtKB-SubCell"/>
</dbReference>
<feature type="transmembrane region" description="Helical" evidence="7">
    <location>
        <begin position="146"/>
        <end position="171"/>
    </location>
</feature>
<feature type="domain" description="Cytochrome C biogenesis protein transmembrane" evidence="8">
    <location>
        <begin position="15"/>
        <end position="214"/>
    </location>
</feature>
<dbReference type="PANTHER" id="PTHR31272">
    <property type="entry name" value="CYTOCHROME C-TYPE BIOGENESIS PROTEIN HI_1454-RELATED"/>
    <property type="match status" value="1"/>
</dbReference>
<dbReference type="InterPro" id="IPR051790">
    <property type="entry name" value="Cytochrome_c-biogenesis_DsbD"/>
</dbReference>
<keyword evidence="5 7" id="KW-1133">Transmembrane helix</keyword>
<comment type="subcellular location">
    <subcellularLocation>
        <location evidence="1">Membrane</location>
        <topology evidence="1">Multi-pass membrane protein</topology>
    </subcellularLocation>
</comment>
<accession>A0A2U8FC36</accession>
<evidence type="ECO:0000313" key="9">
    <source>
        <dbReference type="EMBL" id="AWI33447.1"/>
    </source>
</evidence>
<dbReference type="GO" id="GO:0017004">
    <property type="term" value="P:cytochrome complex assembly"/>
    <property type="evidence" value="ECO:0007669"/>
    <property type="project" value="UniProtKB-KW"/>
</dbReference>
<dbReference type="EMBL" id="CP021886">
    <property type="protein sequence ID" value="AWI33447.1"/>
    <property type="molecule type" value="Genomic_DNA"/>
</dbReference>
<feature type="transmembrane region" description="Helical" evidence="7">
    <location>
        <begin position="98"/>
        <end position="125"/>
    </location>
</feature>